<evidence type="ECO:0000313" key="1">
    <source>
        <dbReference type="EMBL" id="KGM08714.1"/>
    </source>
</evidence>
<keyword evidence="2" id="KW-1185">Reference proteome</keyword>
<name>A0A0A0BNT2_9CELL</name>
<dbReference type="Gene3D" id="2.180.10.10">
    <property type="entry name" value="RHS repeat-associated core"/>
    <property type="match status" value="1"/>
</dbReference>
<reference evidence="1 2" key="2">
    <citation type="journal article" date="2015" name="Stand. Genomic Sci.">
        <title>Draft genome sequence of Cellulomonas carbonis T26(T) and comparative analysis of six Cellulomonas genomes.</title>
        <authorList>
            <person name="Zhuang W."/>
            <person name="Zhang S."/>
            <person name="Xia X."/>
            <person name="Wang G."/>
        </authorList>
    </citation>
    <scope>NUCLEOTIDE SEQUENCE [LARGE SCALE GENOMIC DNA]</scope>
    <source>
        <strain evidence="1 2">T26</strain>
    </source>
</reference>
<reference evidence="1 2" key="1">
    <citation type="submission" date="2013-08" db="EMBL/GenBank/DDBJ databases">
        <title>Genome sequencing of Cellulomonas carbonis T26.</title>
        <authorList>
            <person name="Chen F."/>
            <person name="Li Y."/>
            <person name="Wang G."/>
        </authorList>
    </citation>
    <scope>NUCLEOTIDE SEQUENCE [LARGE SCALE GENOMIC DNA]</scope>
    <source>
        <strain evidence="1 2">T26</strain>
    </source>
</reference>
<sequence length="203" mass="22005">MRPLRLAARELTVGRQGTGTSGTTTWTYDQVGNLTSVTNTFEYATSSYGYDRVGRIVSTTDSGGTTTYGYRHRRRAGHDAVPAPEWRDGLQGSARNAGLAASSTMSTKAAAVFASRASLARPGDELFTQGAKQVFFVDGAIPSHDCGQVSRERQHLRGRRSSAVGAAHRRPCHHSTHVLQSEFRIVAVPRQFLRASKHGTCRG</sequence>
<organism evidence="1 2">
    <name type="scientific">Cellulomonas carbonis T26</name>
    <dbReference type="NCBI Taxonomy" id="947969"/>
    <lineage>
        <taxon>Bacteria</taxon>
        <taxon>Bacillati</taxon>
        <taxon>Actinomycetota</taxon>
        <taxon>Actinomycetes</taxon>
        <taxon>Micrococcales</taxon>
        <taxon>Cellulomonadaceae</taxon>
        <taxon>Cellulomonas</taxon>
    </lineage>
</organism>
<dbReference type="EMBL" id="AXCY01000167">
    <property type="protein sequence ID" value="KGM08714.1"/>
    <property type="molecule type" value="Genomic_DNA"/>
</dbReference>
<dbReference type="Proteomes" id="UP000029839">
    <property type="component" value="Unassembled WGS sequence"/>
</dbReference>
<comment type="caution">
    <text evidence="1">The sequence shown here is derived from an EMBL/GenBank/DDBJ whole genome shotgun (WGS) entry which is preliminary data.</text>
</comment>
<gene>
    <name evidence="1" type="ORF">N868_06780</name>
</gene>
<dbReference type="AlphaFoldDB" id="A0A0A0BNT2"/>
<accession>A0A0A0BNT2</accession>
<proteinExistence type="predicted"/>
<protein>
    <submittedName>
        <fullName evidence="1">Uncharacterized protein</fullName>
    </submittedName>
</protein>
<evidence type="ECO:0000313" key="2">
    <source>
        <dbReference type="Proteomes" id="UP000029839"/>
    </source>
</evidence>